<evidence type="ECO:0000256" key="1">
    <source>
        <dbReference type="SAM" id="MobiDB-lite"/>
    </source>
</evidence>
<comment type="caution">
    <text evidence="2">The sequence shown here is derived from an EMBL/GenBank/DDBJ whole genome shotgun (WGS) entry which is preliminary data.</text>
</comment>
<gene>
    <name evidence="2" type="ORF">pipiens_017086</name>
</gene>
<dbReference type="AlphaFoldDB" id="A0ABD1CI51"/>
<name>A0ABD1CI51_CULPP</name>
<evidence type="ECO:0000313" key="3">
    <source>
        <dbReference type="Proteomes" id="UP001562425"/>
    </source>
</evidence>
<sequence length="44" mass="4768">MVTGMVNQQELCLGNGSAGGEPAVVKQTEEPDEIEEDFDEEGER</sequence>
<keyword evidence="3" id="KW-1185">Reference proteome</keyword>
<reference evidence="2 3" key="1">
    <citation type="submission" date="2024-05" db="EMBL/GenBank/DDBJ databases">
        <title>Culex pipiens pipiens assembly and annotation.</title>
        <authorList>
            <person name="Alout H."/>
            <person name="Durand T."/>
        </authorList>
    </citation>
    <scope>NUCLEOTIDE SEQUENCE [LARGE SCALE GENOMIC DNA]</scope>
    <source>
        <strain evidence="2">HA-2024</strain>
        <tissue evidence="2">Whole body</tissue>
    </source>
</reference>
<dbReference type="Proteomes" id="UP001562425">
    <property type="component" value="Unassembled WGS sequence"/>
</dbReference>
<protein>
    <submittedName>
        <fullName evidence="2">Uncharacterized protein</fullName>
    </submittedName>
</protein>
<accession>A0ABD1CI51</accession>
<feature type="non-terminal residue" evidence="2">
    <location>
        <position position="44"/>
    </location>
</feature>
<dbReference type="EMBL" id="JBEHCU010011933">
    <property type="protein sequence ID" value="KAL1376087.1"/>
    <property type="molecule type" value="Genomic_DNA"/>
</dbReference>
<feature type="compositionally biased region" description="Polar residues" evidence="1">
    <location>
        <begin position="1"/>
        <end position="10"/>
    </location>
</feature>
<evidence type="ECO:0000313" key="2">
    <source>
        <dbReference type="EMBL" id="KAL1376087.1"/>
    </source>
</evidence>
<feature type="compositionally biased region" description="Acidic residues" evidence="1">
    <location>
        <begin position="30"/>
        <end position="44"/>
    </location>
</feature>
<feature type="region of interest" description="Disordered" evidence="1">
    <location>
        <begin position="1"/>
        <end position="44"/>
    </location>
</feature>
<organism evidence="2 3">
    <name type="scientific">Culex pipiens pipiens</name>
    <name type="common">Northern house mosquito</name>
    <dbReference type="NCBI Taxonomy" id="38569"/>
    <lineage>
        <taxon>Eukaryota</taxon>
        <taxon>Metazoa</taxon>
        <taxon>Ecdysozoa</taxon>
        <taxon>Arthropoda</taxon>
        <taxon>Hexapoda</taxon>
        <taxon>Insecta</taxon>
        <taxon>Pterygota</taxon>
        <taxon>Neoptera</taxon>
        <taxon>Endopterygota</taxon>
        <taxon>Diptera</taxon>
        <taxon>Nematocera</taxon>
        <taxon>Culicoidea</taxon>
        <taxon>Culicidae</taxon>
        <taxon>Culicinae</taxon>
        <taxon>Culicini</taxon>
        <taxon>Culex</taxon>
        <taxon>Culex</taxon>
    </lineage>
</organism>
<proteinExistence type="predicted"/>